<keyword evidence="4" id="KW-0347">Helicase</keyword>
<proteinExistence type="inferred from homology"/>
<evidence type="ECO:0000256" key="1">
    <source>
        <dbReference type="ARBA" id="ARBA00012552"/>
    </source>
</evidence>
<evidence type="ECO:0000256" key="10">
    <source>
        <dbReference type="SAM" id="MobiDB-lite"/>
    </source>
</evidence>
<feature type="region of interest" description="Disordered" evidence="10">
    <location>
        <begin position="511"/>
        <end position="616"/>
    </location>
</feature>
<dbReference type="GO" id="GO:0005829">
    <property type="term" value="C:cytosol"/>
    <property type="evidence" value="ECO:0007669"/>
    <property type="project" value="TreeGrafter"/>
</dbReference>
<feature type="compositionally biased region" description="Polar residues" evidence="10">
    <location>
        <begin position="565"/>
        <end position="577"/>
    </location>
</feature>
<evidence type="ECO:0000256" key="2">
    <source>
        <dbReference type="ARBA" id="ARBA00022741"/>
    </source>
</evidence>
<evidence type="ECO:0000259" key="11">
    <source>
        <dbReference type="PROSITE" id="PS51192"/>
    </source>
</evidence>
<dbReference type="CDD" id="cd18787">
    <property type="entry name" value="SF2_C_DEAD"/>
    <property type="match status" value="1"/>
</dbReference>
<protein>
    <recommendedName>
        <fullName evidence="1">RNA helicase</fullName>
        <ecNumber evidence="1">3.6.4.13</ecNumber>
    </recommendedName>
</protein>
<dbReference type="PANTHER" id="PTHR47959:SF21">
    <property type="entry name" value="DEAD-BOX HELICASE 56"/>
    <property type="match status" value="1"/>
</dbReference>
<evidence type="ECO:0000313" key="14">
    <source>
        <dbReference type="EMBL" id="KAK2712629.1"/>
    </source>
</evidence>
<dbReference type="SUPFAM" id="SSF52540">
    <property type="entry name" value="P-loop containing nucleoside triphosphate hydrolases"/>
    <property type="match status" value="2"/>
</dbReference>
<comment type="similarity">
    <text evidence="7">Belongs to the DEAD box helicase family. DDX56/DBP9 subfamily.</text>
</comment>
<dbReference type="GO" id="GO:0016787">
    <property type="term" value="F:hydrolase activity"/>
    <property type="evidence" value="ECO:0007669"/>
    <property type="project" value="UniProtKB-KW"/>
</dbReference>
<evidence type="ECO:0000256" key="3">
    <source>
        <dbReference type="ARBA" id="ARBA00022801"/>
    </source>
</evidence>
<dbReference type="PROSITE" id="PS51194">
    <property type="entry name" value="HELICASE_CTER"/>
    <property type="match status" value="1"/>
</dbReference>
<feature type="short sequence motif" description="Q motif" evidence="9">
    <location>
        <begin position="9"/>
        <end position="37"/>
    </location>
</feature>
<keyword evidence="3" id="KW-0378">Hydrolase</keyword>
<keyword evidence="5" id="KW-0067">ATP-binding</keyword>
<dbReference type="GO" id="GO:0003723">
    <property type="term" value="F:RNA binding"/>
    <property type="evidence" value="ECO:0007669"/>
    <property type="project" value="UniProtKB-KW"/>
</dbReference>
<evidence type="ECO:0000259" key="13">
    <source>
        <dbReference type="PROSITE" id="PS51195"/>
    </source>
</evidence>
<feature type="compositionally biased region" description="Polar residues" evidence="10">
    <location>
        <begin position="542"/>
        <end position="552"/>
    </location>
</feature>
<name>A0AA88HS96_ARTSF</name>
<dbReference type="AlphaFoldDB" id="A0AA88HS96"/>
<dbReference type="Gene3D" id="3.40.50.300">
    <property type="entry name" value="P-loop containing nucleotide triphosphate hydrolases"/>
    <property type="match status" value="2"/>
</dbReference>
<accession>A0AA88HS96</accession>
<evidence type="ECO:0000256" key="9">
    <source>
        <dbReference type="PROSITE-ProRule" id="PRU00552"/>
    </source>
</evidence>
<dbReference type="Pfam" id="PF00271">
    <property type="entry name" value="Helicase_C"/>
    <property type="match status" value="1"/>
</dbReference>
<dbReference type="PANTHER" id="PTHR47959">
    <property type="entry name" value="ATP-DEPENDENT RNA HELICASE RHLE-RELATED"/>
    <property type="match status" value="1"/>
</dbReference>
<evidence type="ECO:0000259" key="12">
    <source>
        <dbReference type="PROSITE" id="PS51194"/>
    </source>
</evidence>
<reference evidence="14" key="1">
    <citation type="submission" date="2023-07" db="EMBL/GenBank/DDBJ databases">
        <title>Chromosome-level genome assembly of Artemia franciscana.</title>
        <authorList>
            <person name="Jo E."/>
        </authorList>
    </citation>
    <scope>NUCLEOTIDE SEQUENCE</scope>
    <source>
        <tissue evidence="14">Whole body</tissue>
    </source>
</reference>
<keyword evidence="6" id="KW-0694">RNA-binding</keyword>
<evidence type="ECO:0000256" key="7">
    <source>
        <dbReference type="ARBA" id="ARBA00038041"/>
    </source>
</evidence>
<feature type="domain" description="DEAD-box RNA helicase Q" evidence="13">
    <location>
        <begin position="9"/>
        <end position="37"/>
    </location>
</feature>
<dbReference type="PROSITE" id="PS51192">
    <property type="entry name" value="HELICASE_ATP_BIND_1"/>
    <property type="match status" value="1"/>
</dbReference>
<dbReference type="SMART" id="SM00490">
    <property type="entry name" value="HELICc"/>
    <property type="match status" value="1"/>
</dbReference>
<feature type="region of interest" description="Disordered" evidence="10">
    <location>
        <begin position="323"/>
        <end position="344"/>
    </location>
</feature>
<dbReference type="Pfam" id="PF00270">
    <property type="entry name" value="DEAD"/>
    <property type="match status" value="1"/>
</dbReference>
<dbReference type="CDD" id="cd17961">
    <property type="entry name" value="DEADc_DDX56"/>
    <property type="match status" value="1"/>
</dbReference>
<evidence type="ECO:0000256" key="5">
    <source>
        <dbReference type="ARBA" id="ARBA00022840"/>
    </source>
</evidence>
<dbReference type="SMART" id="SM00487">
    <property type="entry name" value="DEXDc"/>
    <property type="match status" value="1"/>
</dbReference>
<dbReference type="InterPro" id="IPR027417">
    <property type="entry name" value="P-loop_NTPase"/>
</dbReference>
<dbReference type="InterPro" id="IPR014014">
    <property type="entry name" value="RNA_helicase_DEAD_Q_motif"/>
</dbReference>
<dbReference type="PROSITE" id="PS51195">
    <property type="entry name" value="Q_MOTIF"/>
    <property type="match status" value="1"/>
</dbReference>
<gene>
    <name evidence="14" type="ORF">QYM36_011351</name>
</gene>
<dbReference type="InterPro" id="IPR011545">
    <property type="entry name" value="DEAD/DEAH_box_helicase_dom"/>
</dbReference>
<evidence type="ECO:0000313" key="15">
    <source>
        <dbReference type="Proteomes" id="UP001187531"/>
    </source>
</evidence>
<evidence type="ECO:0000256" key="8">
    <source>
        <dbReference type="ARBA" id="ARBA00047984"/>
    </source>
</evidence>
<keyword evidence="15" id="KW-1185">Reference proteome</keyword>
<evidence type="ECO:0000256" key="6">
    <source>
        <dbReference type="ARBA" id="ARBA00022884"/>
    </source>
</evidence>
<dbReference type="EMBL" id="JAVRJZ010000015">
    <property type="protein sequence ID" value="KAK2712629.1"/>
    <property type="molecule type" value="Genomic_DNA"/>
</dbReference>
<dbReference type="InterPro" id="IPR001650">
    <property type="entry name" value="Helicase_C-like"/>
</dbReference>
<feature type="compositionally biased region" description="Basic and acidic residues" evidence="10">
    <location>
        <begin position="516"/>
        <end position="532"/>
    </location>
</feature>
<dbReference type="EC" id="3.6.4.13" evidence="1"/>
<comment type="catalytic activity">
    <reaction evidence="8">
        <text>ATP + H2O = ADP + phosphate + H(+)</text>
        <dbReference type="Rhea" id="RHEA:13065"/>
        <dbReference type="ChEBI" id="CHEBI:15377"/>
        <dbReference type="ChEBI" id="CHEBI:15378"/>
        <dbReference type="ChEBI" id="CHEBI:30616"/>
        <dbReference type="ChEBI" id="CHEBI:43474"/>
        <dbReference type="ChEBI" id="CHEBI:456216"/>
        <dbReference type="EC" id="3.6.4.13"/>
    </reaction>
</comment>
<dbReference type="InterPro" id="IPR014001">
    <property type="entry name" value="Helicase_ATP-bd"/>
</dbReference>
<feature type="compositionally biased region" description="Basic and acidic residues" evidence="10">
    <location>
        <begin position="578"/>
        <end position="594"/>
    </location>
</feature>
<organism evidence="14 15">
    <name type="scientific">Artemia franciscana</name>
    <name type="common">Brine shrimp</name>
    <name type="synonym">Artemia sanfranciscana</name>
    <dbReference type="NCBI Taxonomy" id="6661"/>
    <lineage>
        <taxon>Eukaryota</taxon>
        <taxon>Metazoa</taxon>
        <taxon>Ecdysozoa</taxon>
        <taxon>Arthropoda</taxon>
        <taxon>Crustacea</taxon>
        <taxon>Branchiopoda</taxon>
        <taxon>Anostraca</taxon>
        <taxon>Artemiidae</taxon>
        <taxon>Artemia</taxon>
    </lineage>
</organism>
<evidence type="ECO:0000256" key="4">
    <source>
        <dbReference type="ARBA" id="ARBA00022806"/>
    </source>
</evidence>
<dbReference type="GO" id="GO:0003724">
    <property type="term" value="F:RNA helicase activity"/>
    <property type="evidence" value="ECO:0007669"/>
    <property type="project" value="UniProtKB-EC"/>
</dbReference>
<dbReference type="GO" id="GO:0005524">
    <property type="term" value="F:ATP binding"/>
    <property type="evidence" value="ECO:0007669"/>
    <property type="project" value="UniProtKB-KW"/>
</dbReference>
<dbReference type="Proteomes" id="UP001187531">
    <property type="component" value="Unassembled WGS sequence"/>
</dbReference>
<comment type="caution">
    <text evidence="14">The sequence shown here is derived from an EMBL/GenBank/DDBJ whole genome shotgun (WGS) entry which is preliminary data.</text>
</comment>
<sequence>MAEEAIKDMQFHKMGLDDRILKAIAKVGWVKPTLIQERAIPLALEGKDLIARGRTGSGKTAIFLIPAIQKILNHKDKLKEQSTRVIILAPTKELCRQIYQNCIQLTSSCSKDVKCTNLSWGSNLSVQKPMLMAVCPDIVISTPSRILAHLKARHLSLKTSLDLLIIDEADLVLSFGFNKDLKELGSYLPPVYQSILTSATLTADLSELKSLVLNNPSVLKLEEPSLPPASQLDQFIIYAEEEDKAVLIYTLFKLNIIRGKTLIFVRNVDRCYKLKIYLDLFGIKACTLNSELPTSSRCHIVSQFNEGLYDIIIASDERTVEDATHRQDLKESNPDKSKRKKDKESGVARGIDFQFVSNVINFDFPKSVDSYIHRVGRTARGNRKGSALSFISVAEKPLMEECEAHLQQIASEDEPSVFRPFQFKMDEVDAFRYRVRDAWKSVTSIAVRETRLAEIKAELLKSQQLKSYFDDNPQELNILRHDKALHTVKLQCHLKDLPDYIVPASLKNIAGVNRPTDNEDSSRPNGSEGEKKLHNKKRGAKHQSNSRQQTSSEGEKMRYNKNGGAENQSNTRRQTGSEGEKMRYKKKGSAEEKYKRRKLDPLIGLQFTGFVKAEPE</sequence>
<feature type="domain" description="Helicase C-terminal" evidence="12">
    <location>
        <begin position="231"/>
        <end position="429"/>
    </location>
</feature>
<keyword evidence="2" id="KW-0547">Nucleotide-binding</keyword>
<feature type="domain" description="Helicase ATP-binding" evidence="11">
    <location>
        <begin position="40"/>
        <end position="219"/>
    </location>
</feature>
<dbReference type="InterPro" id="IPR050079">
    <property type="entry name" value="DEAD_box_RNA_helicase"/>
</dbReference>